<dbReference type="Pfam" id="PF01553">
    <property type="entry name" value="Acyltransferase"/>
    <property type="match status" value="1"/>
</dbReference>
<dbReference type="SUPFAM" id="SSF69593">
    <property type="entry name" value="Glycerol-3-phosphate (1)-acyltransferase"/>
    <property type="match status" value="1"/>
</dbReference>
<name>L1NAL2_9PORP</name>
<evidence type="ECO:0000313" key="2">
    <source>
        <dbReference type="EMBL" id="EKY00361.1"/>
    </source>
</evidence>
<dbReference type="InterPro" id="IPR002123">
    <property type="entry name" value="Plipid/glycerol_acylTrfase"/>
</dbReference>
<dbReference type="GO" id="GO:0016746">
    <property type="term" value="F:acyltransferase activity"/>
    <property type="evidence" value="ECO:0007669"/>
    <property type="project" value="UniProtKB-KW"/>
</dbReference>
<evidence type="ECO:0000313" key="3">
    <source>
        <dbReference type="Proteomes" id="UP000010408"/>
    </source>
</evidence>
<keyword evidence="2" id="KW-0808">Transferase</keyword>
<organism evidence="2 3">
    <name type="scientific">Porphyromonas catoniae F0037</name>
    <dbReference type="NCBI Taxonomy" id="1127696"/>
    <lineage>
        <taxon>Bacteria</taxon>
        <taxon>Pseudomonadati</taxon>
        <taxon>Bacteroidota</taxon>
        <taxon>Bacteroidia</taxon>
        <taxon>Bacteroidales</taxon>
        <taxon>Porphyromonadaceae</taxon>
        <taxon>Porphyromonas</taxon>
    </lineage>
</organism>
<dbReference type="PATRIC" id="fig|1127696.3.peg.1535"/>
<dbReference type="PANTHER" id="PTHR30068:SF3">
    <property type="entry name" value="PHOSPHOLIPID_GLYCEROL ACYLTRANSFERASE DOMAIN-CONTAINING PROTEIN"/>
    <property type="match status" value="1"/>
</dbReference>
<dbReference type="GO" id="GO:0042840">
    <property type="term" value="P:D-glucuronate catabolic process"/>
    <property type="evidence" value="ECO:0007669"/>
    <property type="project" value="TreeGrafter"/>
</dbReference>
<feature type="domain" description="Phospholipid/glycerol acyltransferase" evidence="1">
    <location>
        <begin position="79"/>
        <end position="225"/>
    </location>
</feature>
<dbReference type="EMBL" id="AMEQ01000040">
    <property type="protein sequence ID" value="EKY00361.1"/>
    <property type="molecule type" value="Genomic_DNA"/>
</dbReference>
<comment type="caution">
    <text evidence="2">The sequence shown here is derived from an EMBL/GenBank/DDBJ whole genome shotgun (WGS) entry which is preliminary data.</text>
</comment>
<sequence length="387" mass="43290">MDTEKYKSIRPLTPEEVPAATAQLSSLAPLREVYESLGLSASWDELMAVLKTCRSVEDFKRKVSYHWVKHIMAHCCRSVELTGTEHISQVGAYTYISNHRDIILDSAFLNVLLADAGAVFPEIAIGDNLMIYPWVETLVKLNGSFLVRRNLQGREVLLAAKLLSEYMHEAVGEGKSLWIAQREGRAKDSSDETQPALLKMLSLGSGLREAVAALMPLNIVPVTCSYEYDPCDYLKAQEMQLKRDVEGFKKSPEDDGINMKTGVFGWKGCVSFHIGRPLSELLVGIDLPEGDQARYASLAAVLDREIHRGYALYPINYVAADELRGETSLSQHYTPDERAEALRYIDTRIALVRLPEGLAPDEPFLRKALLTMYANPVYNKLRAHDPS</sequence>
<dbReference type="AlphaFoldDB" id="L1NAL2"/>
<proteinExistence type="predicted"/>
<dbReference type="eggNOG" id="COG0204">
    <property type="taxonomic scope" value="Bacteria"/>
</dbReference>
<reference evidence="2 3" key="1">
    <citation type="submission" date="2012-05" db="EMBL/GenBank/DDBJ databases">
        <authorList>
            <person name="Weinstock G."/>
            <person name="Sodergren E."/>
            <person name="Lobos E.A."/>
            <person name="Fulton L."/>
            <person name="Fulton R."/>
            <person name="Courtney L."/>
            <person name="Fronick C."/>
            <person name="O'Laughlin M."/>
            <person name="Godfrey J."/>
            <person name="Wilson R.M."/>
            <person name="Miner T."/>
            <person name="Farmer C."/>
            <person name="Delehaunty K."/>
            <person name="Cordes M."/>
            <person name="Minx P."/>
            <person name="Tomlinson C."/>
            <person name="Chen J."/>
            <person name="Wollam A."/>
            <person name="Pepin K.H."/>
            <person name="Bhonagiri V."/>
            <person name="Zhang X."/>
            <person name="Suruliraj S."/>
            <person name="Warren W."/>
            <person name="Mitreva M."/>
            <person name="Mardis E.R."/>
            <person name="Wilson R.K."/>
        </authorList>
    </citation>
    <scope>NUCLEOTIDE SEQUENCE [LARGE SCALE GENOMIC DNA]</scope>
    <source>
        <strain evidence="2 3">F0037</strain>
    </source>
</reference>
<dbReference type="PANTHER" id="PTHR30068">
    <property type="entry name" value="URONATE ISOMERASE"/>
    <property type="match status" value="1"/>
</dbReference>
<keyword evidence="2" id="KW-0012">Acyltransferase</keyword>
<dbReference type="Proteomes" id="UP000010408">
    <property type="component" value="Unassembled WGS sequence"/>
</dbReference>
<accession>L1NAL2</accession>
<dbReference type="GO" id="GO:0019698">
    <property type="term" value="P:D-galacturonate catabolic process"/>
    <property type="evidence" value="ECO:0007669"/>
    <property type="project" value="TreeGrafter"/>
</dbReference>
<dbReference type="STRING" id="1127696.HMPREF9134_01695"/>
<gene>
    <name evidence="2" type="ORF">HMPREF9134_01695</name>
</gene>
<protein>
    <submittedName>
        <fullName evidence="2">Acyltransferase</fullName>
    </submittedName>
</protein>
<dbReference type="HOGENOM" id="CLU_061982_0_0_10"/>
<evidence type="ECO:0000259" key="1">
    <source>
        <dbReference type="Pfam" id="PF01553"/>
    </source>
</evidence>
<dbReference type="RefSeq" id="WP_005467832.1">
    <property type="nucleotide sequence ID" value="NZ_KB291032.1"/>
</dbReference>